<dbReference type="PANTHER" id="PTHR24406">
    <property type="entry name" value="TRANSCRIPTIONAL REPRESSOR CTCFL-RELATED"/>
    <property type="match status" value="1"/>
</dbReference>
<feature type="compositionally biased region" description="Low complexity" evidence="7">
    <location>
        <begin position="836"/>
        <end position="845"/>
    </location>
</feature>
<comment type="subcellular location">
    <subcellularLocation>
        <location evidence="1">Nucleus</location>
    </subcellularLocation>
</comment>
<feature type="domain" description="C2H2-type" evidence="8">
    <location>
        <begin position="161"/>
        <end position="184"/>
    </location>
</feature>
<feature type="compositionally biased region" description="Acidic residues" evidence="7">
    <location>
        <begin position="824"/>
        <end position="835"/>
    </location>
</feature>
<feature type="domain" description="C2H2-type" evidence="8">
    <location>
        <begin position="677"/>
        <end position="700"/>
    </location>
</feature>
<keyword evidence="6" id="KW-0539">Nucleus</keyword>
<sequence>MILLHLRDDESCCYHISTRLGLVFPLPEEDGGIRSLHFIVASKLHETRRVIVNTRSPDEHRRRGQRDYTERNRARLERILATMSANAVKSGIEDIAARLKQNGNPSAANKSNGSSHSTDPTTISNHTPSMQLSCVECGVTKANSEEMEIHIKTEHLNWLPFQCPMCLAERASDSQMREHLHSSHQKNMSKFIYVDNVTAKRKLQVLMDKAFSLNVTKRVNANSSLPSSSTATSPYSPPNFRSAHSSGRNTSTSNGSVASSSATATAQAAATAIVNHHKEKEKQNAQVAADFFKLLEFQGMNNGAAEEPKPQTPSSSSRTTSGRKRPYVPTSATEAITTMELSEPSNADAFLATLNSLSHAQTPENEENDKLSASFSLDDLNIDSTSTLATLFGGGTKKMKYEETEGAADSMEDVLDSLNPISVLDNVAALFGSTPDRTMETETTKKTSSISKKRVLGECSKCQKPVTAGARQMHMFFHLAKDEMIFRFRCKHDGCAVEHYRKDQMENHQSKAHGRIDPDMMEDRSLELFQKCQELNHELFVAHRHGGGHHRSSPHQWSGGSADMAGYQDLSMELLGTKSGSIPGPTAAKAEIVYAAQQAANAQRIAQKAKALAAGSSASTAPGSTTSNVYTGFGPLKLVPDEDHPLQCKICGKTMQNRIRGFHILWHMAKDKGINRYTCKYCDFGHDRSQSVQVHGKKEHGTDDCVEDRIGEYQDDVKEMSAACFGVPSVFAQESKRKNKFPAAAPREHKDISAMLTSGASPLVALDEEEVSNDSTSLMVKMEDVEEEEEEKPLLLMDEEVDDMGEVEEVDEDMLHEEDHGDYGEEPEEEEEGEEPTTSSSSKSAASRRKSRRAFNIRSKKSKKQKEDAVVARSVSILIGGAQFYKKKVNEFCYCEKCGKQTNSRLPEHAYTHMDGVSLYQCAACSFGNQCKDMVMKHMRDAHPELAERCVDNRLSHIKEIKSQLGECFPAFFVDHPLPTKGDIEKLQILAAGGDLKIGGIEAYLKEECVDGEDSSEAPEEEEEDVEEDIASE</sequence>
<dbReference type="AlphaFoldDB" id="A0AAE9EUY8"/>
<feature type="compositionally biased region" description="Acidic residues" evidence="7">
    <location>
        <begin position="1010"/>
        <end position="1033"/>
    </location>
</feature>
<dbReference type="GO" id="GO:0005634">
    <property type="term" value="C:nucleus"/>
    <property type="evidence" value="ECO:0007669"/>
    <property type="project" value="UniProtKB-SubCell"/>
</dbReference>
<evidence type="ECO:0000313" key="9">
    <source>
        <dbReference type="EMBL" id="UMM32126.1"/>
    </source>
</evidence>
<dbReference type="InterPro" id="IPR050888">
    <property type="entry name" value="ZnF_C2H2-type_TF"/>
</dbReference>
<reference evidence="9 10" key="1">
    <citation type="submission" date="2022-04" db="EMBL/GenBank/DDBJ databases">
        <title>Chromosome-level reference genomes for two strains of Caenorhabditis briggsae: an improved platform for comparative genomics.</title>
        <authorList>
            <person name="Stevens L."/>
            <person name="Andersen E."/>
        </authorList>
    </citation>
    <scope>NUCLEOTIDE SEQUENCE [LARGE SCALE GENOMIC DNA]</scope>
    <source>
        <strain evidence="9">VX34</strain>
        <tissue evidence="9">Whole-organism</tissue>
    </source>
</reference>
<evidence type="ECO:0000256" key="4">
    <source>
        <dbReference type="ARBA" id="ARBA00022771"/>
    </source>
</evidence>
<evidence type="ECO:0000256" key="3">
    <source>
        <dbReference type="ARBA" id="ARBA00022737"/>
    </source>
</evidence>
<evidence type="ECO:0000256" key="7">
    <source>
        <dbReference type="SAM" id="MobiDB-lite"/>
    </source>
</evidence>
<feature type="domain" description="C2H2-type" evidence="8">
    <location>
        <begin position="920"/>
        <end position="943"/>
    </location>
</feature>
<evidence type="ECO:0000256" key="2">
    <source>
        <dbReference type="ARBA" id="ARBA00022723"/>
    </source>
</evidence>
<feature type="region of interest" description="Disordered" evidence="7">
    <location>
        <begin position="302"/>
        <end position="328"/>
    </location>
</feature>
<evidence type="ECO:0000259" key="8">
    <source>
        <dbReference type="SMART" id="SM00355"/>
    </source>
</evidence>
<keyword evidence="4" id="KW-0863">Zinc-finger</keyword>
<organism evidence="9 10">
    <name type="scientific">Caenorhabditis briggsae</name>
    <dbReference type="NCBI Taxonomy" id="6238"/>
    <lineage>
        <taxon>Eukaryota</taxon>
        <taxon>Metazoa</taxon>
        <taxon>Ecdysozoa</taxon>
        <taxon>Nematoda</taxon>
        <taxon>Chromadorea</taxon>
        <taxon>Rhabditida</taxon>
        <taxon>Rhabditina</taxon>
        <taxon>Rhabditomorpha</taxon>
        <taxon>Rhabditoidea</taxon>
        <taxon>Rhabditidae</taxon>
        <taxon>Peloderinae</taxon>
        <taxon>Caenorhabditis</taxon>
    </lineage>
</organism>
<proteinExistence type="predicted"/>
<dbReference type="InterPro" id="IPR013087">
    <property type="entry name" value="Znf_C2H2_type"/>
</dbReference>
<evidence type="ECO:0000256" key="5">
    <source>
        <dbReference type="ARBA" id="ARBA00022833"/>
    </source>
</evidence>
<dbReference type="EMBL" id="CP092624">
    <property type="protein sequence ID" value="UMM32126.1"/>
    <property type="molecule type" value="Genomic_DNA"/>
</dbReference>
<keyword evidence="2" id="KW-0479">Metal-binding</keyword>
<feature type="compositionally biased region" description="Low complexity" evidence="7">
    <location>
        <begin position="245"/>
        <end position="260"/>
    </location>
</feature>
<evidence type="ECO:0000256" key="1">
    <source>
        <dbReference type="ARBA" id="ARBA00004123"/>
    </source>
</evidence>
<evidence type="ECO:0000313" key="10">
    <source>
        <dbReference type="Proteomes" id="UP000829354"/>
    </source>
</evidence>
<protein>
    <recommendedName>
        <fullName evidence="8">C2H2-type domain-containing protein</fullName>
    </recommendedName>
</protein>
<keyword evidence="3" id="KW-0677">Repeat</keyword>
<keyword evidence="10" id="KW-1185">Reference proteome</keyword>
<feature type="compositionally biased region" description="Low complexity" evidence="7">
    <location>
        <begin position="223"/>
        <end position="234"/>
    </location>
</feature>
<feature type="domain" description="C2H2-type" evidence="8">
    <location>
        <begin position="457"/>
        <end position="478"/>
    </location>
</feature>
<feature type="region of interest" description="Disordered" evidence="7">
    <location>
        <begin position="1009"/>
        <end position="1033"/>
    </location>
</feature>
<name>A0AAE9EUY8_CAEBR</name>
<keyword evidence="5" id="KW-0862">Zinc</keyword>
<accession>A0AAE9EUY8</accession>
<feature type="domain" description="C2H2-type" evidence="8">
    <location>
        <begin position="132"/>
        <end position="155"/>
    </location>
</feature>
<evidence type="ECO:0000256" key="6">
    <source>
        <dbReference type="ARBA" id="ARBA00023242"/>
    </source>
</evidence>
<dbReference type="Gene3D" id="3.30.160.60">
    <property type="entry name" value="Classic Zinc Finger"/>
    <property type="match status" value="2"/>
</dbReference>
<feature type="region of interest" description="Disordered" evidence="7">
    <location>
        <begin position="221"/>
        <end position="260"/>
    </location>
</feature>
<feature type="domain" description="C2H2-type" evidence="8">
    <location>
        <begin position="488"/>
        <end position="513"/>
    </location>
</feature>
<gene>
    <name evidence="9" type="ORF">L5515_006038</name>
</gene>
<dbReference type="GO" id="GO:0008270">
    <property type="term" value="F:zinc ion binding"/>
    <property type="evidence" value="ECO:0007669"/>
    <property type="project" value="UniProtKB-KW"/>
</dbReference>
<dbReference type="Proteomes" id="UP000829354">
    <property type="component" value="Chromosome V"/>
</dbReference>
<dbReference type="SMART" id="SM00355">
    <property type="entry name" value="ZnF_C2H2"/>
    <property type="match status" value="7"/>
</dbReference>
<feature type="compositionally biased region" description="Basic residues" evidence="7">
    <location>
        <begin position="846"/>
        <end position="861"/>
    </location>
</feature>
<feature type="region of interest" description="Disordered" evidence="7">
    <location>
        <begin position="102"/>
        <end position="128"/>
    </location>
</feature>
<feature type="domain" description="C2H2-type" evidence="8">
    <location>
        <begin position="893"/>
        <end position="913"/>
    </location>
</feature>
<feature type="region of interest" description="Disordered" evidence="7">
    <location>
        <begin position="811"/>
        <end position="861"/>
    </location>
</feature>